<dbReference type="EMBL" id="WSES01000009">
    <property type="protein sequence ID" value="MVW63478.1"/>
    <property type="molecule type" value="Genomic_DNA"/>
</dbReference>
<dbReference type="AlphaFoldDB" id="A0A7X3G4M9"/>
<evidence type="ECO:0000313" key="2">
    <source>
        <dbReference type="Proteomes" id="UP000443353"/>
    </source>
</evidence>
<sequence>MPHIYKPEERWDNADIGYPSALAIGDSWFWYVNNNILGTMINHPALSDDHRNIQLVGYNGARLKDYVGDGKYADTVEHFLRPGFVEGFAEFYISGAGNDAVDVDLALFDHRPPGTDAHGWIDGRGMDDMLFRLRQALTRLIASIRVAKHASATLAPIFVHGYDYPVPDGRGFEFGLIHAGPWLAPALDRRGVPPDLALRSAIARLMIDRLNDDLLAPLAAVTPGVVHIDSRGILPRDHTYRDYWSNEMHPTNLGFRRIFERAWLPRLYEHGIALRPFP</sequence>
<keyword evidence="2" id="KW-1185">Reference proteome</keyword>
<dbReference type="RefSeq" id="WP_160410363.1">
    <property type="nucleotide sequence ID" value="NZ_WSES01000009.1"/>
</dbReference>
<evidence type="ECO:0008006" key="3">
    <source>
        <dbReference type="Google" id="ProtNLM"/>
    </source>
</evidence>
<gene>
    <name evidence="1" type="ORF">GPY61_26490</name>
</gene>
<reference evidence="1 2" key="1">
    <citation type="submission" date="2019-12" db="EMBL/GenBank/DDBJ databases">
        <authorList>
            <person name="Li C."/>
            <person name="Zhao J."/>
        </authorList>
    </citation>
    <scope>NUCLEOTIDE SEQUENCE [LARGE SCALE GENOMIC DNA]</scope>
    <source>
        <strain evidence="1 2">NEAU-DD11</strain>
    </source>
</reference>
<proteinExistence type="predicted"/>
<protein>
    <recommendedName>
        <fullName evidence="3">SGNH/GDSL hydrolase family protein</fullName>
    </recommendedName>
</protein>
<accession>A0A7X3G4M9</accession>
<dbReference type="Proteomes" id="UP000443353">
    <property type="component" value="Unassembled WGS sequence"/>
</dbReference>
<name>A0A7X3G4M9_9BURK</name>
<evidence type="ECO:0000313" key="1">
    <source>
        <dbReference type="EMBL" id="MVW63478.1"/>
    </source>
</evidence>
<comment type="caution">
    <text evidence="1">The sequence shown here is derived from an EMBL/GenBank/DDBJ whole genome shotgun (WGS) entry which is preliminary data.</text>
</comment>
<organism evidence="1 2">
    <name type="scientific">Massilia cellulosiltytica</name>
    <dbReference type="NCBI Taxonomy" id="2683234"/>
    <lineage>
        <taxon>Bacteria</taxon>
        <taxon>Pseudomonadati</taxon>
        <taxon>Pseudomonadota</taxon>
        <taxon>Betaproteobacteria</taxon>
        <taxon>Burkholderiales</taxon>
        <taxon>Oxalobacteraceae</taxon>
        <taxon>Telluria group</taxon>
        <taxon>Massilia</taxon>
    </lineage>
</organism>